<feature type="compositionally biased region" description="Basic and acidic residues" evidence="2">
    <location>
        <begin position="1"/>
        <end position="21"/>
    </location>
</feature>
<feature type="domain" description="Cwf19-like protein C-terminal" evidence="3">
    <location>
        <begin position="295"/>
        <end position="388"/>
    </location>
</feature>
<comment type="caution">
    <text evidence="5">The sequence shown here is derived from an EMBL/GenBank/DDBJ whole genome shotgun (WGS) entry which is preliminary data.</text>
</comment>
<dbReference type="PANTHER" id="PTHR12072:SF5">
    <property type="entry name" value="CWF19-LIKE PROTEIN 2"/>
    <property type="match status" value="1"/>
</dbReference>
<dbReference type="AlphaFoldDB" id="A0A9P8T6V3"/>
<evidence type="ECO:0000256" key="2">
    <source>
        <dbReference type="SAM" id="MobiDB-lite"/>
    </source>
</evidence>
<dbReference type="Proteomes" id="UP000769528">
    <property type="component" value="Unassembled WGS sequence"/>
</dbReference>
<gene>
    <name evidence="5" type="ORF">WICMUC_005219</name>
</gene>
<dbReference type="OrthoDB" id="2113965at2759"/>
<dbReference type="InterPro" id="IPR006768">
    <property type="entry name" value="Cwf19-like_C_dom-1"/>
</dbReference>
<name>A0A9P8T6V3_9ASCO</name>
<accession>A0A9P8T6V3</accession>
<evidence type="ECO:0000313" key="5">
    <source>
        <dbReference type="EMBL" id="KAH3667819.1"/>
    </source>
</evidence>
<dbReference type="PANTHER" id="PTHR12072">
    <property type="entry name" value="CWF19, CELL CYCLE CONTROL PROTEIN"/>
    <property type="match status" value="1"/>
</dbReference>
<dbReference type="EMBL" id="JAEUBF010001377">
    <property type="protein sequence ID" value="KAH3667819.1"/>
    <property type="molecule type" value="Genomic_DNA"/>
</dbReference>
<dbReference type="GO" id="GO:0071014">
    <property type="term" value="C:post-mRNA release spliceosomal complex"/>
    <property type="evidence" value="ECO:0007669"/>
    <property type="project" value="TreeGrafter"/>
</dbReference>
<keyword evidence="6" id="KW-1185">Reference proteome</keyword>
<evidence type="ECO:0000259" key="3">
    <source>
        <dbReference type="Pfam" id="PF04676"/>
    </source>
</evidence>
<sequence length="394" mass="45958">MSQRDKSPKREGNREYRERPVSRRSRVSQTELNELNAKVLKARIKNAPNLNELENKYSELQKNFYQDREDSGEFKLSSGLSQQKHHFRANEVTEKEMTIDDMVKEERVITGVERSAFDSIIKDKKYSNDLDYQDENSMKLAKYAQKGSIDLRDSKASEARRMVERLDKCQLCIENEKTCDLLSMGEHVFLTVPPKSELVKYSAMIVPITHHKNTLHCDESEWEEIRNYMISLSKFYYTKMKKAVVFYENATNKYGHATINAVPIPLSEASNLKGFFRRAFLDEISDFAYEHSAIVDTQRNSETMGRDSFRYSIAKEAPYFHVWFTLNGGLGHIVQDVKSWPKGDLFARGILGGLLGIDPYLIKRQFNGWEKEDSRILEMSEIFKEFDWAENHYI</sequence>
<dbReference type="InterPro" id="IPR040194">
    <property type="entry name" value="Cwf19-like"/>
</dbReference>
<reference evidence="5" key="2">
    <citation type="submission" date="2021-01" db="EMBL/GenBank/DDBJ databases">
        <authorList>
            <person name="Schikora-Tamarit M.A."/>
        </authorList>
    </citation>
    <scope>NUCLEOTIDE SEQUENCE</scope>
    <source>
        <strain evidence="5">CBS6341</strain>
    </source>
</reference>
<evidence type="ECO:0000259" key="4">
    <source>
        <dbReference type="Pfam" id="PF04677"/>
    </source>
</evidence>
<protein>
    <recommendedName>
        <fullName evidence="7">Cwf19-like C-terminal domain-containing protein</fullName>
    </recommendedName>
</protein>
<reference evidence="5" key="1">
    <citation type="journal article" date="2021" name="Open Biol.">
        <title>Shared evolutionary footprints suggest mitochondrial oxidative damage underlies multiple complex I losses in fungi.</title>
        <authorList>
            <person name="Schikora-Tamarit M.A."/>
            <person name="Marcet-Houben M."/>
            <person name="Nosek J."/>
            <person name="Gabaldon T."/>
        </authorList>
    </citation>
    <scope>NUCLEOTIDE SEQUENCE</scope>
    <source>
        <strain evidence="5">CBS6341</strain>
    </source>
</reference>
<dbReference type="GO" id="GO:0000398">
    <property type="term" value="P:mRNA splicing, via spliceosome"/>
    <property type="evidence" value="ECO:0007669"/>
    <property type="project" value="TreeGrafter"/>
</dbReference>
<organism evidence="5 6">
    <name type="scientific">Wickerhamomyces mucosus</name>
    <dbReference type="NCBI Taxonomy" id="1378264"/>
    <lineage>
        <taxon>Eukaryota</taxon>
        <taxon>Fungi</taxon>
        <taxon>Dikarya</taxon>
        <taxon>Ascomycota</taxon>
        <taxon>Saccharomycotina</taxon>
        <taxon>Saccharomycetes</taxon>
        <taxon>Phaffomycetales</taxon>
        <taxon>Wickerhamomycetaceae</taxon>
        <taxon>Wickerhamomyces</taxon>
    </lineage>
</organism>
<evidence type="ECO:0008006" key="7">
    <source>
        <dbReference type="Google" id="ProtNLM"/>
    </source>
</evidence>
<feature type="domain" description="Cwf19-like C-terminal" evidence="4">
    <location>
        <begin position="158"/>
        <end position="276"/>
    </location>
</feature>
<dbReference type="Pfam" id="PF04676">
    <property type="entry name" value="CwfJ_C_2"/>
    <property type="match status" value="1"/>
</dbReference>
<dbReference type="InterPro" id="IPR006767">
    <property type="entry name" value="Cwf19-like_C_dom-2"/>
</dbReference>
<feature type="region of interest" description="Disordered" evidence="2">
    <location>
        <begin position="1"/>
        <end position="30"/>
    </location>
</feature>
<evidence type="ECO:0000256" key="1">
    <source>
        <dbReference type="ARBA" id="ARBA00006795"/>
    </source>
</evidence>
<dbReference type="Pfam" id="PF04677">
    <property type="entry name" value="CwfJ_C_1"/>
    <property type="match status" value="1"/>
</dbReference>
<evidence type="ECO:0000313" key="6">
    <source>
        <dbReference type="Proteomes" id="UP000769528"/>
    </source>
</evidence>
<proteinExistence type="inferred from homology"/>
<comment type="similarity">
    <text evidence="1">Belongs to the CWF19 family.</text>
</comment>